<evidence type="ECO:0000313" key="2">
    <source>
        <dbReference type="Proteomes" id="UP000324705"/>
    </source>
</evidence>
<reference evidence="1 2" key="1">
    <citation type="submission" date="2017-09" db="EMBL/GenBank/DDBJ databases">
        <authorList>
            <consortium name="International Durum Wheat Genome Sequencing Consortium (IDWGSC)"/>
            <person name="Milanesi L."/>
        </authorList>
    </citation>
    <scope>NUCLEOTIDE SEQUENCE [LARGE SCALE GENOMIC DNA]</scope>
    <source>
        <strain evidence="2">cv. Svevo</strain>
    </source>
</reference>
<accession>A0A9R0QRU7</accession>
<sequence>MLNVARLLPSGLRNGYNLAVAVRNRLYMIESCSDAFEQGDAHYYSGGLHCLAANRDDHCLTAADRSRDQKWDWRQLPDSPGFSWSWSNWPPELRFDAQSIIAHAVHPRGRTIFLSVAAGEYPVESGTYTYGTGSGRWRRCGNWMLPFKGQGHYDYELDAWVGLHLPPDEVETSDVADGHICACSVTSAAASRLQPPEWKVGREKLFLEDTDWRHMDAKLVYMGEGSMYCLVERLQGEGSLLKKYGLRLTTFSLRYGEDGELLTVAHRPAGFYEFLSCSSGDFVAQAFWM</sequence>
<name>A0A9R0QRU7_TRITD</name>
<dbReference type="Gramene" id="TRITD1Bv1G096280.1">
    <property type="protein sequence ID" value="TRITD1Bv1G096280.1"/>
    <property type="gene ID" value="TRITD1Bv1G096280"/>
</dbReference>
<proteinExistence type="predicted"/>
<evidence type="ECO:0000313" key="1">
    <source>
        <dbReference type="EMBL" id="VAH16165.1"/>
    </source>
</evidence>
<protein>
    <submittedName>
        <fullName evidence="1">Uncharacterized protein</fullName>
    </submittedName>
</protein>
<dbReference type="InterPro" id="IPR012871">
    <property type="entry name" value="DUF1668_ORYSA"/>
</dbReference>
<dbReference type="AlphaFoldDB" id="A0A9R0QRU7"/>
<dbReference type="Pfam" id="PF07893">
    <property type="entry name" value="DUF1668"/>
    <property type="match status" value="1"/>
</dbReference>
<organism evidence="1 2">
    <name type="scientific">Triticum turgidum subsp. durum</name>
    <name type="common">Durum wheat</name>
    <name type="synonym">Triticum durum</name>
    <dbReference type="NCBI Taxonomy" id="4567"/>
    <lineage>
        <taxon>Eukaryota</taxon>
        <taxon>Viridiplantae</taxon>
        <taxon>Streptophyta</taxon>
        <taxon>Embryophyta</taxon>
        <taxon>Tracheophyta</taxon>
        <taxon>Spermatophyta</taxon>
        <taxon>Magnoliopsida</taxon>
        <taxon>Liliopsida</taxon>
        <taxon>Poales</taxon>
        <taxon>Poaceae</taxon>
        <taxon>BOP clade</taxon>
        <taxon>Pooideae</taxon>
        <taxon>Triticodae</taxon>
        <taxon>Triticeae</taxon>
        <taxon>Triticinae</taxon>
        <taxon>Triticum</taxon>
    </lineage>
</organism>
<dbReference type="PANTHER" id="PTHR33085:SF69">
    <property type="entry name" value="OS07G0234700 PROTEIN"/>
    <property type="match status" value="1"/>
</dbReference>
<gene>
    <name evidence="1" type="ORF">TRITD_1Bv1G096280</name>
</gene>
<dbReference type="PANTHER" id="PTHR33085">
    <property type="entry name" value="OS12G0113100 PROTEIN-RELATED"/>
    <property type="match status" value="1"/>
</dbReference>
<dbReference type="Proteomes" id="UP000324705">
    <property type="component" value="Chromosome 1B"/>
</dbReference>
<dbReference type="EMBL" id="LT934112">
    <property type="protein sequence ID" value="VAH16165.1"/>
    <property type="molecule type" value="Genomic_DNA"/>
</dbReference>
<keyword evidence="2" id="KW-1185">Reference proteome</keyword>